<proteinExistence type="predicted"/>
<feature type="domain" description="DUF559" evidence="1">
    <location>
        <begin position="265"/>
        <end position="325"/>
    </location>
</feature>
<dbReference type="InterPro" id="IPR007569">
    <property type="entry name" value="DUF559"/>
</dbReference>
<evidence type="ECO:0000313" key="2">
    <source>
        <dbReference type="EMBL" id="MDP9796651.1"/>
    </source>
</evidence>
<gene>
    <name evidence="2" type="ORF">J2S43_005163</name>
</gene>
<dbReference type="EMBL" id="JAUSRA010000001">
    <property type="protein sequence ID" value="MDP9796651.1"/>
    <property type="molecule type" value="Genomic_DNA"/>
</dbReference>
<evidence type="ECO:0000313" key="3">
    <source>
        <dbReference type="Proteomes" id="UP001240984"/>
    </source>
</evidence>
<organism evidence="2 3">
    <name type="scientific">Catenuloplanes nepalensis</name>
    <dbReference type="NCBI Taxonomy" id="587533"/>
    <lineage>
        <taxon>Bacteria</taxon>
        <taxon>Bacillati</taxon>
        <taxon>Actinomycetota</taxon>
        <taxon>Actinomycetes</taxon>
        <taxon>Micromonosporales</taxon>
        <taxon>Micromonosporaceae</taxon>
        <taxon>Catenuloplanes</taxon>
    </lineage>
</organism>
<dbReference type="InterPro" id="IPR011335">
    <property type="entry name" value="Restrct_endonuc-II-like"/>
</dbReference>
<reference evidence="2 3" key="1">
    <citation type="submission" date="2023-07" db="EMBL/GenBank/DDBJ databases">
        <title>Sequencing the genomes of 1000 actinobacteria strains.</title>
        <authorList>
            <person name="Klenk H.-P."/>
        </authorList>
    </citation>
    <scope>NUCLEOTIDE SEQUENCE [LARGE SCALE GENOMIC DNA]</scope>
    <source>
        <strain evidence="2 3">DSM 44710</strain>
    </source>
</reference>
<evidence type="ECO:0000259" key="1">
    <source>
        <dbReference type="Pfam" id="PF04480"/>
    </source>
</evidence>
<dbReference type="Proteomes" id="UP001240984">
    <property type="component" value="Unassembled WGS sequence"/>
</dbReference>
<accession>A0ABT9MZM8</accession>
<keyword evidence="3" id="KW-1185">Reference proteome</keyword>
<sequence>MEHRKRASYGAPRITNQSIDKRILTLGSSRQNSRVTRSPSLPGKLGFIPFRGSDAVASGLITRRQLNTAAWRRLFHDIYIRAAEFAPSDHRMWCEAAALTLPAGAAISGPSAVFLWGAGSPHKRAPVTATIPRTRSLRSQERLTITRGKLLPEDRDSLAGIPVTNPARTAFDVGRLPDRHQAIMALDALLFRKLVTLEQLTALAKARTGWRGVALFTARLADAEPLAESPMETLLRLLITDAGLPRPIAQHEIITRPGRPPFRADLAYPELRIAIEYEGDHHRERTTFRNDITRGRRLEELGWLILRFTADDVLRNPAETIRVITAARRRRGSTP</sequence>
<dbReference type="RefSeq" id="WP_306833391.1">
    <property type="nucleotide sequence ID" value="NZ_JAUSRA010000001.1"/>
</dbReference>
<dbReference type="Gene3D" id="3.40.960.10">
    <property type="entry name" value="VSR Endonuclease"/>
    <property type="match status" value="1"/>
</dbReference>
<dbReference type="SUPFAM" id="SSF52980">
    <property type="entry name" value="Restriction endonuclease-like"/>
    <property type="match status" value="1"/>
</dbReference>
<name>A0ABT9MZM8_9ACTN</name>
<dbReference type="Pfam" id="PF04480">
    <property type="entry name" value="DUF559"/>
    <property type="match status" value="1"/>
</dbReference>
<comment type="caution">
    <text evidence="2">The sequence shown here is derived from an EMBL/GenBank/DDBJ whole genome shotgun (WGS) entry which is preliminary data.</text>
</comment>
<protein>
    <recommendedName>
        <fullName evidence="1">DUF559 domain-containing protein</fullName>
    </recommendedName>
</protein>